<dbReference type="PANTHER" id="PTHR10696:SF56">
    <property type="entry name" value="TAUD_TFDA-LIKE DOMAIN-CONTAINING PROTEIN"/>
    <property type="match status" value="1"/>
</dbReference>
<feature type="domain" description="TauD/TfdA-like" evidence="5">
    <location>
        <begin position="83"/>
        <end position="324"/>
    </location>
</feature>
<dbReference type="InterPro" id="IPR050411">
    <property type="entry name" value="AlphaKG_dependent_hydroxylases"/>
</dbReference>
<feature type="region of interest" description="Disordered" evidence="4">
    <location>
        <begin position="331"/>
        <end position="359"/>
    </location>
</feature>
<name>A0A545TGI4_9PROT</name>
<dbReference type="InterPro" id="IPR042098">
    <property type="entry name" value="TauD-like_sf"/>
</dbReference>
<proteinExistence type="predicted"/>
<dbReference type="Proteomes" id="UP000315252">
    <property type="component" value="Unassembled WGS sequence"/>
</dbReference>
<evidence type="ECO:0000256" key="1">
    <source>
        <dbReference type="ARBA" id="ARBA00001954"/>
    </source>
</evidence>
<comment type="caution">
    <text evidence="6">The sequence shown here is derived from an EMBL/GenBank/DDBJ whole genome shotgun (WGS) entry which is preliminary data.</text>
</comment>
<accession>A0A545TGI4</accession>
<sequence length="359" mass="39184">MSGVMRSGAKAVSGAPAVLDRPITASSAWRADGLTADDWILKIPPKALAELDELAGKLASYEGPVEDLSATDYALEAVRELMAAVDDRLHHGIGFVVLDRLPVERWGIAAARAIGWMLTSLLGPVVEQKADGTRLYEVKDSGAKLGYGVRRSVTNLDQDFHTDGGWLAQTPAIVTLVCLRPASAGGLSRVASLARAHDELRERHPDLLERLYQPFWWDRQAEHAPDECKSSRHPVFTLCDGQLTVRHYADYVHKGYALLGESLDDDGAAALRTMKAIVAAPENRIEFHLEPGQIEYVNNHLLAHARTAFEDDATRGGRYLLRLWNRRQGGIELEPQQGASDEAETVPASRAAESQGAGD</sequence>
<dbReference type="GO" id="GO:0016706">
    <property type="term" value="F:2-oxoglutarate-dependent dioxygenase activity"/>
    <property type="evidence" value="ECO:0007669"/>
    <property type="project" value="UniProtKB-ARBA"/>
</dbReference>
<reference evidence="6 7" key="1">
    <citation type="submission" date="2019-06" db="EMBL/GenBank/DDBJ databases">
        <title>Whole genome sequence for Rhodospirillaceae sp. R148.</title>
        <authorList>
            <person name="Wang G."/>
        </authorList>
    </citation>
    <scope>NUCLEOTIDE SEQUENCE [LARGE SCALE GENOMIC DNA]</scope>
    <source>
        <strain evidence="6 7">R148</strain>
    </source>
</reference>
<organism evidence="6 7">
    <name type="scientific">Denitrobaculum tricleocarpae</name>
    <dbReference type="NCBI Taxonomy" id="2591009"/>
    <lineage>
        <taxon>Bacteria</taxon>
        <taxon>Pseudomonadati</taxon>
        <taxon>Pseudomonadota</taxon>
        <taxon>Alphaproteobacteria</taxon>
        <taxon>Rhodospirillales</taxon>
        <taxon>Rhodospirillaceae</taxon>
        <taxon>Denitrobaculum</taxon>
    </lineage>
</organism>
<dbReference type="EMBL" id="VHSH01000008">
    <property type="protein sequence ID" value="TQV76296.1"/>
    <property type="molecule type" value="Genomic_DNA"/>
</dbReference>
<evidence type="ECO:0000313" key="7">
    <source>
        <dbReference type="Proteomes" id="UP000315252"/>
    </source>
</evidence>
<dbReference type="InterPro" id="IPR003819">
    <property type="entry name" value="TauD/TfdA-like"/>
</dbReference>
<gene>
    <name evidence="6" type="ORF">FKG95_21950</name>
</gene>
<evidence type="ECO:0000313" key="6">
    <source>
        <dbReference type="EMBL" id="TQV76296.1"/>
    </source>
</evidence>
<protein>
    <submittedName>
        <fullName evidence="6">TauD/TfdA family dioxygenase</fullName>
    </submittedName>
</protein>
<keyword evidence="6" id="KW-0223">Dioxygenase</keyword>
<keyword evidence="7" id="KW-1185">Reference proteome</keyword>
<evidence type="ECO:0000256" key="2">
    <source>
        <dbReference type="ARBA" id="ARBA00023002"/>
    </source>
</evidence>
<dbReference type="GO" id="GO:0017000">
    <property type="term" value="P:antibiotic biosynthetic process"/>
    <property type="evidence" value="ECO:0007669"/>
    <property type="project" value="UniProtKB-KW"/>
</dbReference>
<evidence type="ECO:0000256" key="4">
    <source>
        <dbReference type="SAM" id="MobiDB-lite"/>
    </source>
</evidence>
<evidence type="ECO:0000259" key="5">
    <source>
        <dbReference type="Pfam" id="PF02668"/>
    </source>
</evidence>
<dbReference type="OrthoDB" id="5491415at2"/>
<dbReference type="Gene3D" id="3.60.130.10">
    <property type="entry name" value="Clavaminate synthase-like"/>
    <property type="match status" value="1"/>
</dbReference>
<comment type="cofactor">
    <cofactor evidence="1">
        <name>Fe(2+)</name>
        <dbReference type="ChEBI" id="CHEBI:29033"/>
    </cofactor>
</comment>
<dbReference type="PANTHER" id="PTHR10696">
    <property type="entry name" value="GAMMA-BUTYROBETAINE HYDROXYLASE-RELATED"/>
    <property type="match status" value="1"/>
</dbReference>
<dbReference type="AlphaFoldDB" id="A0A545TGI4"/>
<evidence type="ECO:0000256" key="3">
    <source>
        <dbReference type="ARBA" id="ARBA00023194"/>
    </source>
</evidence>
<keyword evidence="3" id="KW-0045">Antibiotic biosynthesis</keyword>
<keyword evidence="2" id="KW-0560">Oxidoreductase</keyword>
<dbReference type="SUPFAM" id="SSF51197">
    <property type="entry name" value="Clavaminate synthase-like"/>
    <property type="match status" value="1"/>
</dbReference>
<dbReference type="Pfam" id="PF02668">
    <property type="entry name" value="TauD"/>
    <property type="match status" value="1"/>
</dbReference>